<dbReference type="STRING" id="758793.BRPE64_ACDS00660"/>
<dbReference type="KEGG" id="buo:BRPE64_ACDS00660"/>
<reference evidence="1 2" key="2">
    <citation type="journal article" date="2018" name="Int. J. Syst. Evol. Microbiol.">
        <title>Burkholderia insecticola sp. nov., a gut symbiotic bacterium of the bean bug Riptortus pedestris.</title>
        <authorList>
            <person name="Takeshita K."/>
            <person name="Tamaki H."/>
            <person name="Ohbayashi T."/>
            <person name="Meng X.-Y."/>
            <person name="Sone T."/>
            <person name="Mitani Y."/>
            <person name="Peeters C."/>
            <person name="Kikuchi Y."/>
            <person name="Vandamme P."/>
        </authorList>
    </citation>
    <scope>NUCLEOTIDE SEQUENCE [LARGE SCALE GENOMIC DNA]</scope>
    <source>
        <strain evidence="1">RPE64</strain>
    </source>
</reference>
<evidence type="ECO:0000313" key="1">
    <source>
        <dbReference type="EMBL" id="BAN21820.1"/>
    </source>
</evidence>
<protein>
    <submittedName>
        <fullName evidence="1">Uncharacterized protein</fullName>
    </submittedName>
</protein>
<dbReference type="Proteomes" id="UP000013966">
    <property type="component" value="Chromosome 1"/>
</dbReference>
<reference evidence="1 2" key="1">
    <citation type="journal article" date="2013" name="Genome Announc.">
        <title>Complete Genome Sequence of Burkholderia sp. Strain RPE64, Bacterial Symbiont of the Bean Bug Riptortus pedestris.</title>
        <authorList>
            <person name="Shibata T.F."/>
            <person name="Maeda T."/>
            <person name="Nikoh N."/>
            <person name="Yamaguchi K."/>
            <person name="Oshima K."/>
            <person name="Hattori M."/>
            <person name="Nishiyama T."/>
            <person name="Hasebe M."/>
            <person name="Fukatsu T."/>
            <person name="Kikuchi Y."/>
            <person name="Shigenobu S."/>
        </authorList>
    </citation>
    <scope>NUCLEOTIDE SEQUENCE [LARGE SCALE GENOMIC DNA]</scope>
</reference>
<proteinExistence type="predicted"/>
<dbReference type="HOGENOM" id="CLU_3150363_0_0_4"/>
<keyword evidence="2" id="KW-1185">Reference proteome</keyword>
<name>R4WLX0_9BURK</name>
<sequence length="48" mass="5928">MYVRQCNILCRQMRNVFAQSPGFDAHRQTSASFSRRWREIFSIRRRYT</sequence>
<dbReference type="AlphaFoldDB" id="R4WLX0"/>
<dbReference type="PATRIC" id="fig|758793.3.peg.68"/>
<dbReference type="EMBL" id="AP013058">
    <property type="protein sequence ID" value="BAN21820.1"/>
    <property type="molecule type" value="Genomic_DNA"/>
</dbReference>
<accession>R4WLX0</accession>
<evidence type="ECO:0000313" key="2">
    <source>
        <dbReference type="Proteomes" id="UP000013966"/>
    </source>
</evidence>
<gene>
    <name evidence="1" type="ORF">BRPE64_ACDS00660</name>
</gene>
<organism evidence="1 2">
    <name type="scientific">Caballeronia insecticola</name>
    <dbReference type="NCBI Taxonomy" id="758793"/>
    <lineage>
        <taxon>Bacteria</taxon>
        <taxon>Pseudomonadati</taxon>
        <taxon>Pseudomonadota</taxon>
        <taxon>Betaproteobacteria</taxon>
        <taxon>Burkholderiales</taxon>
        <taxon>Burkholderiaceae</taxon>
        <taxon>Caballeronia</taxon>
    </lineage>
</organism>